<evidence type="ECO:0000313" key="1">
    <source>
        <dbReference type="EMBL" id="MFC5179547.1"/>
    </source>
</evidence>
<protein>
    <submittedName>
        <fullName evidence="1">Uncharacterized protein</fullName>
    </submittedName>
</protein>
<dbReference type="Proteomes" id="UP001596087">
    <property type="component" value="Unassembled WGS sequence"/>
</dbReference>
<sequence length="94" mass="10257">MAGGMNKRGRYGSMADRLARTRGDDVAADPAPAPPPVVKHCWVTTVDGRLPGLLLAWERRSTGWHGRVVHPVADEHGWILADEWLPATLLDALP</sequence>
<name>A0ABW0BQS3_9ACTN</name>
<proteinExistence type="predicted"/>
<dbReference type="RefSeq" id="WP_378593817.1">
    <property type="nucleotide sequence ID" value="NZ_JBHSKD010000029.1"/>
</dbReference>
<reference evidence="2" key="1">
    <citation type="journal article" date="2019" name="Int. J. Syst. Evol. Microbiol.">
        <title>The Global Catalogue of Microorganisms (GCM) 10K type strain sequencing project: providing services to taxonomists for standard genome sequencing and annotation.</title>
        <authorList>
            <consortium name="The Broad Institute Genomics Platform"/>
            <consortium name="The Broad Institute Genome Sequencing Center for Infectious Disease"/>
            <person name="Wu L."/>
            <person name="Ma J."/>
        </authorList>
    </citation>
    <scope>NUCLEOTIDE SEQUENCE [LARGE SCALE GENOMIC DNA]</scope>
    <source>
        <strain evidence="2">DFY41</strain>
    </source>
</reference>
<keyword evidence="2" id="KW-1185">Reference proteome</keyword>
<comment type="caution">
    <text evidence="1">The sequence shown here is derived from an EMBL/GenBank/DDBJ whole genome shotgun (WGS) entry which is preliminary data.</text>
</comment>
<evidence type="ECO:0000313" key="2">
    <source>
        <dbReference type="Proteomes" id="UP001596087"/>
    </source>
</evidence>
<gene>
    <name evidence="1" type="ORF">ACFPGP_22940</name>
</gene>
<accession>A0ABW0BQS3</accession>
<organism evidence="1 2">
    <name type="scientific">Nocardioides taihuensis</name>
    <dbReference type="NCBI Taxonomy" id="1835606"/>
    <lineage>
        <taxon>Bacteria</taxon>
        <taxon>Bacillati</taxon>
        <taxon>Actinomycetota</taxon>
        <taxon>Actinomycetes</taxon>
        <taxon>Propionibacteriales</taxon>
        <taxon>Nocardioidaceae</taxon>
        <taxon>Nocardioides</taxon>
    </lineage>
</organism>
<dbReference type="EMBL" id="JBHSKD010000029">
    <property type="protein sequence ID" value="MFC5179547.1"/>
    <property type="molecule type" value="Genomic_DNA"/>
</dbReference>